<dbReference type="Proteomes" id="UP000177625">
    <property type="component" value="Unassembled WGS sequence"/>
</dbReference>
<dbReference type="AlphaFoldDB" id="A0A1E1MDE9"/>
<gene>
    <name evidence="2" type="ORF">RSE6_07629</name>
</gene>
<name>A0A1E1MDE9_RHYSE</name>
<accession>A0A1E1MDE9</accession>
<evidence type="ECO:0000259" key="1">
    <source>
        <dbReference type="Pfam" id="PF14420"/>
    </source>
</evidence>
<dbReference type="InterPro" id="IPR025676">
    <property type="entry name" value="Clr5_dom"/>
</dbReference>
<evidence type="ECO:0000313" key="3">
    <source>
        <dbReference type="Proteomes" id="UP000177625"/>
    </source>
</evidence>
<reference evidence="3" key="1">
    <citation type="submission" date="2016-03" db="EMBL/GenBank/DDBJ databases">
        <authorList>
            <person name="Guldener U."/>
        </authorList>
    </citation>
    <scope>NUCLEOTIDE SEQUENCE [LARGE SCALE GENOMIC DNA]</scope>
</reference>
<evidence type="ECO:0000313" key="2">
    <source>
        <dbReference type="EMBL" id="CZT47100.1"/>
    </source>
</evidence>
<dbReference type="Pfam" id="PF14420">
    <property type="entry name" value="Clr5"/>
    <property type="match status" value="1"/>
</dbReference>
<feature type="domain" description="Clr5" evidence="1">
    <location>
        <begin position="60"/>
        <end position="110"/>
    </location>
</feature>
<organism evidence="2 3">
    <name type="scientific">Rhynchosporium secalis</name>
    <name type="common">Barley scald fungus</name>
    <dbReference type="NCBI Taxonomy" id="38038"/>
    <lineage>
        <taxon>Eukaryota</taxon>
        <taxon>Fungi</taxon>
        <taxon>Dikarya</taxon>
        <taxon>Ascomycota</taxon>
        <taxon>Pezizomycotina</taxon>
        <taxon>Leotiomycetes</taxon>
        <taxon>Helotiales</taxon>
        <taxon>Ploettnerulaceae</taxon>
        <taxon>Rhynchosporium</taxon>
    </lineage>
</organism>
<protein>
    <recommendedName>
        <fullName evidence="1">Clr5 domain-containing protein</fullName>
    </recommendedName>
</protein>
<proteinExistence type="predicted"/>
<keyword evidence="3" id="KW-1185">Reference proteome</keyword>
<sequence length="305" mass="34250">MKGLNLTNRLLPNFDQFPASIAKVGLCATGPRKIRDNHHSGLTGLSSSNDAQSCLRIMVSKLDLNRERIRQLYFDKGMKLNDVIVTMKVEELIASKKWYERHLKAWNIRKNSDQKAKAFLKITLDQRKRRGLDSLFLIQGTHLSKLEVERATSRCFVASSVLYSGEVRELPPGVIAITPTTEGYMYVVYVLPQKNEADGIEGDLRQLIFMPPQILKKIISAIATGHGGGNCRGLARVYELLSLTLPVEEDEHSLDVLRYILSGNNATPSVELLKITVYFVVQQNPLRMQSASDLRRTVGMVPDGR</sequence>
<dbReference type="EMBL" id="FJVC01000275">
    <property type="protein sequence ID" value="CZT47100.1"/>
    <property type="molecule type" value="Genomic_DNA"/>
</dbReference>